<name>A0A9P9WFI6_9PEZI</name>
<keyword evidence="3" id="KW-1185">Reference proteome</keyword>
<dbReference type="Proteomes" id="UP000829685">
    <property type="component" value="Unassembled WGS sequence"/>
</dbReference>
<keyword evidence="1" id="KW-0040">ANK repeat</keyword>
<dbReference type="SMART" id="SM00248">
    <property type="entry name" value="ANK"/>
    <property type="match status" value="12"/>
</dbReference>
<feature type="repeat" description="ANK" evidence="1">
    <location>
        <begin position="592"/>
        <end position="628"/>
    </location>
</feature>
<accession>A0A9P9WFI6</accession>
<feature type="repeat" description="ANK" evidence="1">
    <location>
        <begin position="559"/>
        <end position="591"/>
    </location>
</feature>
<dbReference type="PROSITE" id="PS50297">
    <property type="entry name" value="ANK_REP_REGION"/>
    <property type="match status" value="2"/>
</dbReference>
<dbReference type="EMBL" id="JAFIMR010000031">
    <property type="protein sequence ID" value="KAI1860531.1"/>
    <property type="molecule type" value="Genomic_DNA"/>
</dbReference>
<dbReference type="AlphaFoldDB" id="A0A9P9WFI6"/>
<feature type="repeat" description="ANK" evidence="1">
    <location>
        <begin position="119"/>
        <end position="148"/>
    </location>
</feature>
<evidence type="ECO:0000256" key="1">
    <source>
        <dbReference type="PROSITE-ProRule" id="PRU00023"/>
    </source>
</evidence>
<evidence type="ECO:0000313" key="3">
    <source>
        <dbReference type="Proteomes" id="UP000829685"/>
    </source>
</evidence>
<sequence>MESCLEALPFELSSTIGRFLPTYADLAATSRTSKSLHAVFNPLLYRRASDSKKNFALFWAADTGQSRTVELLLDAGTDPNLTWWTNRIGQRPLDRAVPPGFVVRWHTGDGARKHSWHWTALHLASLRGHEAIAVLLLDRGADIDRLARGLFSDLSPYRRATVPGTGQLVGLKTPLYMTIRGNHESLARLLIERGASKYVACPYPQDDDSSKPGGYTALHAACRYGQLPLAKFLVDEESHHADINSGSLSGGTPLTNAYVGARWECFDWLLEKGATMASVPDTAPPMLADAIHCHRFADANRLIDRGHAIEVTDDMRPFCIYATHPTEVKQQTGHHLPLPVKAARSAIPEAVRYLLENGADVNAFQVNCDTALMSACTMVPPPFRARPPTVRGPPRPPFIPLSRVEIVTMLLEAGADVNLKGHAGRTALIVISSAPPSGPKLDIVRLLLDHGADPHESHQWYLSAFGSAFVANDLESCRLMCAKHPLHQPSYPALIRLLLGLRYRAPLEKLEFLLEIDEYDSLLRSDEALLQTFKFRNNAEACIIKLLERGANYEAAWEDNKIALTQAMKKSYVEVAKELLKLGANPNVRNKYGTTPLAQAVVWPDENQRLGLVEALLKAGADIHMPNGSCSCSEKSDIAVEETPLEAAISAQRDRRDPEVLEMLLRYQPLDSCPDELLRRALYAACDSANFPAFKAIVDSGGDEIVKQKVDLFVLGISWDILHEQVETVADMDEAVSILGHVLELATPSPDIAHKCLRKLIAHSTRTFRKQFPRAPPAKVGISWCLRRRIRFLDNSTSSVIIAIKPYQPHPFAPATQTLGELGERLLLEAKRSREPEMNYYCTFFSWYGKWSQPAPDDYFTSSSSSSDELAD</sequence>
<evidence type="ECO:0000313" key="2">
    <source>
        <dbReference type="EMBL" id="KAI1860531.1"/>
    </source>
</evidence>
<proteinExistence type="predicted"/>
<dbReference type="InterPro" id="IPR002110">
    <property type="entry name" value="Ankyrin_rpt"/>
</dbReference>
<gene>
    <name evidence="2" type="ORF">JX265_009930</name>
</gene>
<dbReference type="PRINTS" id="PR01415">
    <property type="entry name" value="ANKYRIN"/>
</dbReference>
<dbReference type="PANTHER" id="PTHR24133">
    <property type="entry name" value="ANKYRIN DOMAIN-CONTAINING"/>
    <property type="match status" value="1"/>
</dbReference>
<comment type="caution">
    <text evidence="2">The sequence shown here is derived from an EMBL/GenBank/DDBJ whole genome shotgun (WGS) entry which is preliminary data.</text>
</comment>
<evidence type="ECO:0008006" key="4">
    <source>
        <dbReference type="Google" id="ProtNLM"/>
    </source>
</evidence>
<dbReference type="SUPFAM" id="SSF48403">
    <property type="entry name" value="Ankyrin repeat"/>
    <property type="match status" value="3"/>
</dbReference>
<feature type="repeat" description="ANK" evidence="1">
    <location>
        <begin position="213"/>
        <end position="235"/>
    </location>
</feature>
<protein>
    <recommendedName>
        <fullName evidence="4">Ankyrin</fullName>
    </recommendedName>
</protein>
<dbReference type="Pfam" id="PF12796">
    <property type="entry name" value="Ank_2"/>
    <property type="match status" value="3"/>
</dbReference>
<organism evidence="2 3">
    <name type="scientific">Neoarthrinium moseri</name>
    <dbReference type="NCBI Taxonomy" id="1658444"/>
    <lineage>
        <taxon>Eukaryota</taxon>
        <taxon>Fungi</taxon>
        <taxon>Dikarya</taxon>
        <taxon>Ascomycota</taxon>
        <taxon>Pezizomycotina</taxon>
        <taxon>Sordariomycetes</taxon>
        <taxon>Xylariomycetidae</taxon>
        <taxon>Amphisphaeriales</taxon>
        <taxon>Apiosporaceae</taxon>
        <taxon>Neoarthrinium</taxon>
    </lineage>
</organism>
<dbReference type="Gene3D" id="1.25.40.20">
    <property type="entry name" value="Ankyrin repeat-containing domain"/>
    <property type="match status" value="5"/>
</dbReference>
<dbReference type="PANTHER" id="PTHR24133:SF40">
    <property type="entry name" value="ANKYRIN REPEAT DOMAIN 44"/>
    <property type="match status" value="1"/>
</dbReference>
<dbReference type="InterPro" id="IPR036770">
    <property type="entry name" value="Ankyrin_rpt-contain_sf"/>
</dbReference>
<dbReference type="PROSITE" id="PS50088">
    <property type="entry name" value="ANK_REPEAT"/>
    <property type="match status" value="4"/>
</dbReference>
<dbReference type="InterPro" id="IPR052391">
    <property type="entry name" value="E3_Ligase-Neurotoxin"/>
</dbReference>
<reference evidence="2" key="1">
    <citation type="submission" date="2021-03" db="EMBL/GenBank/DDBJ databases">
        <title>Revisited historic fungal species revealed as producer of novel bioactive compounds through whole genome sequencing and comparative genomics.</title>
        <authorList>
            <person name="Vignolle G.A."/>
            <person name="Hochenegger N."/>
            <person name="Mach R.L."/>
            <person name="Mach-Aigner A.R."/>
            <person name="Javad Rahimi M."/>
            <person name="Salim K.A."/>
            <person name="Chan C.M."/>
            <person name="Lim L.B.L."/>
            <person name="Cai F."/>
            <person name="Druzhinina I.S."/>
            <person name="U'Ren J.M."/>
            <person name="Derntl C."/>
        </authorList>
    </citation>
    <scope>NUCLEOTIDE SEQUENCE</scope>
    <source>
        <strain evidence="2">TUCIM 5799</strain>
    </source>
</reference>